<comment type="function">
    <text evidence="4">Formation of pseudouridine at positions 38, 39 and 40 in the anticodon stem and loop of transfer RNAs.</text>
</comment>
<dbReference type="RefSeq" id="WP_013658472.1">
    <property type="nucleotide sequence ID" value="NC_015275.1"/>
</dbReference>
<dbReference type="NCBIfam" id="TIGR00071">
    <property type="entry name" value="hisT_truA"/>
    <property type="match status" value="1"/>
</dbReference>
<dbReference type="Gene3D" id="3.30.70.660">
    <property type="entry name" value="Pseudouridine synthase I, catalytic domain, C-terminal subdomain"/>
    <property type="match status" value="1"/>
</dbReference>
<evidence type="ECO:0000313" key="9">
    <source>
        <dbReference type="EMBL" id="ADZ85196.1"/>
    </source>
</evidence>
<evidence type="ECO:0000256" key="5">
    <source>
        <dbReference type="PIRSR" id="PIRSR001430-1"/>
    </source>
</evidence>
<dbReference type="PANTHER" id="PTHR11142:SF0">
    <property type="entry name" value="TRNA PSEUDOURIDINE SYNTHASE-LIKE 1"/>
    <property type="match status" value="1"/>
</dbReference>
<evidence type="ECO:0000256" key="2">
    <source>
        <dbReference type="ARBA" id="ARBA00022694"/>
    </source>
</evidence>
<feature type="binding site" evidence="4 6">
    <location>
        <position position="110"/>
    </location>
    <ligand>
        <name>substrate</name>
    </ligand>
</feature>
<dbReference type="GO" id="GO:0160147">
    <property type="term" value="F:tRNA pseudouridine(38-40) synthase activity"/>
    <property type="evidence" value="ECO:0007669"/>
    <property type="project" value="UniProtKB-EC"/>
</dbReference>
<proteinExistence type="inferred from homology"/>
<sequence length="245" mass="27392">MKRFKLIVAYDGTNYNGFAKQPNATTIQGTLDVAIAKIVQHEVRTLGAGRTDRGVHAFAQCCVFDSDTKIPADRLAKAINSQLPADISVKSVEEVSEDFHPRFGAKRKTYRYQILNAKIRDPFLYKYALLYPYELDVERMQEAANEMIGEHDFACFCAAGSTVKDTVRIIYSIDVKKEGDLVSIDVCGNGFLYNMVRIIIGTLLDVNENKITKDSIKTIIESKNRELAGPTVPPQGLTMLNIVYN</sequence>
<evidence type="ECO:0000256" key="7">
    <source>
        <dbReference type="RuleBase" id="RU003792"/>
    </source>
</evidence>
<evidence type="ECO:0000259" key="8">
    <source>
        <dbReference type="Pfam" id="PF01416"/>
    </source>
</evidence>
<dbReference type="SUPFAM" id="SSF55120">
    <property type="entry name" value="Pseudouridine synthase"/>
    <property type="match status" value="1"/>
</dbReference>
<dbReference type="PANTHER" id="PTHR11142">
    <property type="entry name" value="PSEUDOURIDYLATE SYNTHASE"/>
    <property type="match status" value="1"/>
</dbReference>
<dbReference type="STRING" id="642492.Clole_3512"/>
<dbReference type="AlphaFoldDB" id="F2JSF8"/>
<dbReference type="GO" id="GO:0031119">
    <property type="term" value="P:tRNA pseudouridine synthesis"/>
    <property type="evidence" value="ECO:0007669"/>
    <property type="project" value="UniProtKB-UniRule"/>
</dbReference>
<organism evidence="9 10">
    <name type="scientific">Cellulosilyticum lentocellum (strain ATCC 49066 / DSM 5427 / NCIMB 11756 / RHM5)</name>
    <name type="common">Clostridium lentocellum</name>
    <dbReference type="NCBI Taxonomy" id="642492"/>
    <lineage>
        <taxon>Bacteria</taxon>
        <taxon>Bacillati</taxon>
        <taxon>Bacillota</taxon>
        <taxon>Clostridia</taxon>
        <taxon>Lachnospirales</taxon>
        <taxon>Cellulosilyticaceae</taxon>
        <taxon>Cellulosilyticum</taxon>
    </lineage>
</organism>
<keyword evidence="3 4" id="KW-0413">Isomerase</keyword>
<dbReference type="Pfam" id="PF01416">
    <property type="entry name" value="PseudoU_synth_1"/>
    <property type="match status" value="2"/>
</dbReference>
<evidence type="ECO:0000313" key="10">
    <source>
        <dbReference type="Proteomes" id="UP000008467"/>
    </source>
</evidence>
<dbReference type="HOGENOM" id="CLU_014673_0_1_9"/>
<feature type="domain" description="Pseudouridine synthase I TruA alpha/beta" evidence="8">
    <location>
        <begin position="7"/>
        <end position="103"/>
    </location>
</feature>
<keyword evidence="2 4" id="KW-0819">tRNA processing</keyword>
<gene>
    <name evidence="4" type="primary">truA</name>
    <name evidence="9" type="ordered locus">Clole_3512</name>
</gene>
<protein>
    <recommendedName>
        <fullName evidence="4">tRNA pseudouridine synthase A</fullName>
        <ecNumber evidence="4">5.4.99.12</ecNumber>
    </recommendedName>
    <alternativeName>
        <fullName evidence="4">tRNA pseudouridine(38-40) synthase</fullName>
    </alternativeName>
    <alternativeName>
        <fullName evidence="4">tRNA pseudouridylate synthase I</fullName>
    </alternativeName>
    <alternativeName>
        <fullName evidence="4">tRNA-uridine isomerase I</fullName>
    </alternativeName>
</protein>
<keyword evidence="10" id="KW-1185">Reference proteome</keyword>
<comment type="subunit">
    <text evidence="4">Homodimer.</text>
</comment>
<comment type="catalytic activity">
    <reaction evidence="4 7">
        <text>uridine(38/39/40) in tRNA = pseudouridine(38/39/40) in tRNA</text>
        <dbReference type="Rhea" id="RHEA:22376"/>
        <dbReference type="Rhea" id="RHEA-COMP:10085"/>
        <dbReference type="Rhea" id="RHEA-COMP:10087"/>
        <dbReference type="ChEBI" id="CHEBI:65314"/>
        <dbReference type="ChEBI" id="CHEBI:65315"/>
        <dbReference type="EC" id="5.4.99.12"/>
    </reaction>
</comment>
<accession>F2JSF8</accession>
<dbReference type="InterPro" id="IPR020095">
    <property type="entry name" value="PsdUridine_synth_TruA_C"/>
</dbReference>
<dbReference type="eggNOG" id="COG0101">
    <property type="taxonomic scope" value="Bacteria"/>
</dbReference>
<dbReference type="PIRSF" id="PIRSF001430">
    <property type="entry name" value="tRNA_psdUrid_synth"/>
    <property type="match status" value="1"/>
</dbReference>
<dbReference type="GO" id="GO:0003723">
    <property type="term" value="F:RNA binding"/>
    <property type="evidence" value="ECO:0007669"/>
    <property type="project" value="InterPro"/>
</dbReference>
<evidence type="ECO:0000256" key="3">
    <source>
        <dbReference type="ARBA" id="ARBA00023235"/>
    </source>
</evidence>
<name>F2JSF8_CELLD</name>
<dbReference type="EMBL" id="CP002582">
    <property type="protein sequence ID" value="ADZ85196.1"/>
    <property type="molecule type" value="Genomic_DNA"/>
</dbReference>
<evidence type="ECO:0000256" key="4">
    <source>
        <dbReference type="HAMAP-Rule" id="MF_00171"/>
    </source>
</evidence>
<reference evidence="9 10" key="1">
    <citation type="journal article" date="2011" name="J. Bacteriol.">
        <title>Complete genome sequence of the cellulose-degrading bacterium Cellulosilyticum lentocellum.</title>
        <authorList>
            <consortium name="US DOE Joint Genome Institute"/>
            <person name="Miller D.A."/>
            <person name="Suen G."/>
            <person name="Bruce D."/>
            <person name="Copeland A."/>
            <person name="Cheng J.F."/>
            <person name="Detter C."/>
            <person name="Goodwin L.A."/>
            <person name="Han C.S."/>
            <person name="Hauser L.J."/>
            <person name="Land M.L."/>
            <person name="Lapidus A."/>
            <person name="Lucas S."/>
            <person name="Meincke L."/>
            <person name="Pitluck S."/>
            <person name="Tapia R."/>
            <person name="Teshima H."/>
            <person name="Woyke T."/>
            <person name="Fox B.G."/>
            <person name="Angert E.R."/>
            <person name="Currie C.R."/>
        </authorList>
    </citation>
    <scope>NUCLEOTIDE SEQUENCE [LARGE SCALE GENOMIC DNA]</scope>
    <source>
        <strain evidence="10">ATCC 49066 / DSM 5427 / NCIMB 11756 / RHM5</strain>
    </source>
</reference>
<dbReference type="InterPro" id="IPR001406">
    <property type="entry name" value="PsdUridine_synth_TruA"/>
</dbReference>
<dbReference type="Proteomes" id="UP000008467">
    <property type="component" value="Chromosome"/>
</dbReference>
<comment type="caution">
    <text evidence="4">Lacks conserved residue(s) required for the propagation of feature annotation.</text>
</comment>
<dbReference type="InterPro" id="IPR020097">
    <property type="entry name" value="PsdUridine_synth_TruA_a/b_dom"/>
</dbReference>
<dbReference type="InterPro" id="IPR020103">
    <property type="entry name" value="PsdUridine_synth_cat_dom_sf"/>
</dbReference>
<evidence type="ECO:0000256" key="1">
    <source>
        <dbReference type="ARBA" id="ARBA00009375"/>
    </source>
</evidence>
<dbReference type="HAMAP" id="MF_00171">
    <property type="entry name" value="TruA"/>
    <property type="match status" value="1"/>
</dbReference>
<dbReference type="KEGG" id="cle:Clole_3512"/>
<dbReference type="FunFam" id="3.30.70.580:FF:000001">
    <property type="entry name" value="tRNA pseudouridine synthase A"/>
    <property type="match status" value="1"/>
</dbReference>
<dbReference type="EC" id="5.4.99.12" evidence="4"/>
<dbReference type="InterPro" id="IPR020094">
    <property type="entry name" value="TruA/RsuA/RluB/E/F_N"/>
</dbReference>
<evidence type="ECO:0000256" key="6">
    <source>
        <dbReference type="PIRSR" id="PIRSR001430-2"/>
    </source>
</evidence>
<dbReference type="Gene3D" id="3.30.70.580">
    <property type="entry name" value="Pseudouridine synthase I, catalytic domain, N-terminal subdomain"/>
    <property type="match status" value="1"/>
</dbReference>
<dbReference type="CDD" id="cd02570">
    <property type="entry name" value="PseudoU_synth_EcTruA"/>
    <property type="match status" value="1"/>
</dbReference>
<feature type="active site" description="Nucleophile" evidence="4 5">
    <location>
        <position position="52"/>
    </location>
</feature>
<feature type="domain" description="Pseudouridine synthase I TruA alpha/beta" evidence="8">
    <location>
        <begin position="143"/>
        <end position="245"/>
    </location>
</feature>
<comment type="similarity">
    <text evidence="1 4 7">Belongs to the tRNA pseudouridine synthase TruA family.</text>
</comment>